<protein>
    <submittedName>
        <fullName evidence="2">Uncharacterized protein</fullName>
    </submittedName>
</protein>
<dbReference type="EMBL" id="BMAO01019819">
    <property type="protein sequence ID" value="GFR33102.1"/>
    <property type="molecule type" value="Genomic_DNA"/>
</dbReference>
<dbReference type="Proteomes" id="UP000887116">
    <property type="component" value="Unassembled WGS sequence"/>
</dbReference>
<organism evidence="2 3">
    <name type="scientific">Trichonephila clavata</name>
    <name type="common">Joro spider</name>
    <name type="synonym">Nephila clavata</name>
    <dbReference type="NCBI Taxonomy" id="2740835"/>
    <lineage>
        <taxon>Eukaryota</taxon>
        <taxon>Metazoa</taxon>
        <taxon>Ecdysozoa</taxon>
        <taxon>Arthropoda</taxon>
        <taxon>Chelicerata</taxon>
        <taxon>Arachnida</taxon>
        <taxon>Araneae</taxon>
        <taxon>Araneomorphae</taxon>
        <taxon>Entelegynae</taxon>
        <taxon>Araneoidea</taxon>
        <taxon>Nephilidae</taxon>
        <taxon>Trichonephila</taxon>
    </lineage>
</organism>
<feature type="compositionally biased region" description="Basic and acidic residues" evidence="1">
    <location>
        <begin position="36"/>
        <end position="55"/>
    </location>
</feature>
<comment type="caution">
    <text evidence="2">The sequence shown here is derived from an EMBL/GenBank/DDBJ whole genome shotgun (WGS) entry which is preliminary data.</text>
</comment>
<accession>A0A8X6M5T2</accession>
<feature type="compositionally biased region" description="Polar residues" evidence="1">
    <location>
        <begin position="65"/>
        <end position="75"/>
    </location>
</feature>
<gene>
    <name evidence="2" type="ORF">TNCT_227711</name>
</gene>
<name>A0A8X6M5T2_TRICU</name>
<evidence type="ECO:0000313" key="3">
    <source>
        <dbReference type="Proteomes" id="UP000887116"/>
    </source>
</evidence>
<feature type="region of interest" description="Disordered" evidence="1">
    <location>
        <begin position="36"/>
        <end position="86"/>
    </location>
</feature>
<proteinExistence type="predicted"/>
<keyword evidence="3" id="KW-1185">Reference proteome</keyword>
<evidence type="ECO:0000256" key="1">
    <source>
        <dbReference type="SAM" id="MobiDB-lite"/>
    </source>
</evidence>
<dbReference type="AlphaFoldDB" id="A0A8X6M5T2"/>
<evidence type="ECO:0000313" key="2">
    <source>
        <dbReference type="EMBL" id="GFR33102.1"/>
    </source>
</evidence>
<feature type="compositionally biased region" description="Basic and acidic residues" evidence="1">
    <location>
        <begin position="77"/>
        <end position="86"/>
    </location>
</feature>
<sequence>MCPKREIFRILKLKNPVRINLLTGNVDNHAKREKIFLQSQDRKHSSSDTKEDKMKHSGNPEVMNTELNSPQQGSSKYFDKLERDEH</sequence>
<reference evidence="2" key="1">
    <citation type="submission" date="2020-07" db="EMBL/GenBank/DDBJ databases">
        <title>Multicomponent nature underlies the extraordinary mechanical properties of spider dragline silk.</title>
        <authorList>
            <person name="Kono N."/>
            <person name="Nakamura H."/>
            <person name="Mori M."/>
            <person name="Yoshida Y."/>
            <person name="Ohtoshi R."/>
            <person name="Malay A.D."/>
            <person name="Moran D.A.P."/>
            <person name="Tomita M."/>
            <person name="Numata K."/>
            <person name="Arakawa K."/>
        </authorList>
    </citation>
    <scope>NUCLEOTIDE SEQUENCE</scope>
</reference>